<feature type="compositionally biased region" description="Polar residues" evidence="14">
    <location>
        <begin position="692"/>
        <end position="704"/>
    </location>
</feature>
<dbReference type="InterPro" id="IPR003700">
    <property type="entry name" value="Pantoate_hydroxy_MeTrfase"/>
</dbReference>
<dbReference type="PANTHER" id="PTHR20881">
    <property type="entry name" value="3-METHYL-2-OXOBUTANOATE HYDROXYMETHYLTRANSFERASE"/>
    <property type="match status" value="1"/>
</dbReference>
<comment type="pathway">
    <text evidence="2 13">Cofactor biosynthesis; (R)-pantothenate biosynthesis; (R)-pantoate from 3-methyl-2-oxobutanoate: step 1/2.</text>
</comment>
<evidence type="ECO:0000256" key="2">
    <source>
        <dbReference type="ARBA" id="ARBA00005033"/>
    </source>
</evidence>
<dbReference type="HAMAP" id="MF_00156">
    <property type="entry name" value="PanB"/>
    <property type="match status" value="1"/>
</dbReference>
<evidence type="ECO:0000256" key="5">
    <source>
        <dbReference type="ARBA" id="ARBA00022679"/>
    </source>
</evidence>
<keyword evidence="10" id="KW-0496">Mitochondrion</keyword>
<accession>A0AAX4JPX6</accession>
<dbReference type="FunFam" id="3.20.20.60:FF:000047">
    <property type="entry name" value="3-methyl-2-oxobutanoate hydroxymethyltransferase"/>
    <property type="match status" value="1"/>
</dbReference>
<feature type="compositionally biased region" description="Basic and acidic residues" evidence="14">
    <location>
        <begin position="200"/>
        <end position="216"/>
    </location>
</feature>
<dbReference type="RefSeq" id="XP_066073707.1">
    <property type="nucleotide sequence ID" value="XM_066217610.1"/>
</dbReference>
<dbReference type="Proteomes" id="UP001355207">
    <property type="component" value="Chromosome 2"/>
</dbReference>
<gene>
    <name evidence="15" type="ORF">L201_001824</name>
</gene>
<keyword evidence="7" id="KW-0809">Transit peptide</keyword>
<evidence type="ECO:0000256" key="12">
    <source>
        <dbReference type="ARBA" id="ARBA00049172"/>
    </source>
</evidence>
<dbReference type="Pfam" id="PF02548">
    <property type="entry name" value="Pantoate_transf"/>
    <property type="match status" value="1"/>
</dbReference>
<evidence type="ECO:0000256" key="7">
    <source>
        <dbReference type="ARBA" id="ARBA00022946"/>
    </source>
</evidence>
<feature type="region of interest" description="Disordered" evidence="14">
    <location>
        <begin position="985"/>
        <end position="1004"/>
    </location>
</feature>
<dbReference type="SUPFAM" id="SSF51621">
    <property type="entry name" value="Phosphoenolpyruvate/pyruvate domain"/>
    <property type="match status" value="1"/>
</dbReference>
<evidence type="ECO:0000313" key="16">
    <source>
        <dbReference type="Proteomes" id="UP001355207"/>
    </source>
</evidence>
<feature type="region of interest" description="Disordered" evidence="14">
    <location>
        <begin position="28"/>
        <end position="52"/>
    </location>
</feature>
<dbReference type="GO" id="GO:0015940">
    <property type="term" value="P:pantothenate biosynthetic process"/>
    <property type="evidence" value="ECO:0007669"/>
    <property type="project" value="UniProtKB-KW"/>
</dbReference>
<comment type="subcellular location">
    <subcellularLocation>
        <location evidence="1">Mitochondrion</location>
    </subcellularLocation>
</comment>
<keyword evidence="9" id="KW-0411">Iron-sulfur</keyword>
<dbReference type="GO" id="GO:0000287">
    <property type="term" value="F:magnesium ion binding"/>
    <property type="evidence" value="ECO:0007669"/>
    <property type="project" value="TreeGrafter"/>
</dbReference>
<reference evidence="15 16" key="1">
    <citation type="submission" date="2024-01" db="EMBL/GenBank/DDBJ databases">
        <title>Comparative genomics of Cryptococcus and Kwoniella reveals pathogenesis evolution and contrasting modes of karyotype evolution via chromosome fusion or intercentromeric recombination.</title>
        <authorList>
            <person name="Coelho M.A."/>
            <person name="David-Palma M."/>
            <person name="Shea T."/>
            <person name="Bowers K."/>
            <person name="McGinley-Smith S."/>
            <person name="Mohammad A.W."/>
            <person name="Gnirke A."/>
            <person name="Yurkov A.M."/>
            <person name="Nowrousian M."/>
            <person name="Sun S."/>
            <person name="Cuomo C.A."/>
            <person name="Heitman J."/>
        </authorList>
    </citation>
    <scope>NUCLEOTIDE SEQUENCE [LARGE SCALE GENOMIC DNA]</scope>
    <source>
        <strain evidence="15 16">CBS 6074</strain>
    </source>
</reference>
<dbReference type="GO" id="GO:0051536">
    <property type="term" value="F:iron-sulfur cluster binding"/>
    <property type="evidence" value="ECO:0007669"/>
    <property type="project" value="UniProtKB-KW"/>
</dbReference>
<dbReference type="InterPro" id="IPR015813">
    <property type="entry name" value="Pyrv/PenolPyrv_kinase-like_dom"/>
</dbReference>
<evidence type="ECO:0000256" key="1">
    <source>
        <dbReference type="ARBA" id="ARBA00004173"/>
    </source>
</evidence>
<dbReference type="GeneID" id="91092496"/>
<evidence type="ECO:0000256" key="14">
    <source>
        <dbReference type="SAM" id="MobiDB-lite"/>
    </source>
</evidence>
<dbReference type="GO" id="GO:0005739">
    <property type="term" value="C:mitochondrion"/>
    <property type="evidence" value="ECO:0007669"/>
    <property type="project" value="UniProtKB-SubCell"/>
</dbReference>
<dbReference type="EMBL" id="CP144099">
    <property type="protein sequence ID" value="WWC86944.1"/>
    <property type="molecule type" value="Genomic_DNA"/>
</dbReference>
<feature type="compositionally biased region" description="Polar residues" evidence="14">
    <location>
        <begin position="987"/>
        <end position="1004"/>
    </location>
</feature>
<keyword evidence="5 13" id="KW-0808">Transferase</keyword>
<dbReference type="AlphaFoldDB" id="A0AAX4JPX6"/>
<sequence length="1106" mass="122250">MLPRPARLIHQHTLVTRLSRSSSKKCFTSTSTVRGQPQSHIIQHNQSPSPSIDESFDDLINEDDMGMGMGYRKSIKPGKLKGKGRIPDLEIIDRAHDHAQYPSSSSSRHNDLTQFGLIQEDINTIPSKYRTLAEEDEREYIHEKREERRSPAAVLGSKRIGVVVLPEALKNGIQRQIDQLDNPRTLRRSYLELPSSPSGKIREEKVDHRSSRPRKTIESELAKAAGIMPGEYGVVRNVLEEMDRRLGKEWFSKGKQGEIKEVVEYSGGLGAGLWATLNALEGISTRENTRIQFVHSSRHGLDLAQRITEDIPNNAAEVQYNRKHHWYGVNPTLVLSTFLLSTLPTQPSQNTHLLELLSLDSPYIVLVDRSTPAGWAAMSHARTFLLEQSTFENPLHVIAPCPHDGVCPLTLTGDKCSFSQRLQRPSFVRKTKHSSRGEEDTGYCYVVLARGERPSTGLSEESQLQGMPKSVLGRIGGVGKEEVQKARMKKDGRSVIREIEGHEGIMEVVNLPDYEKVDNAQGENDNDQSRRTNMQDDLRKEAYAWPRLVAPPMKRSGHVTMDACCPDGNIQRLTFSKSHSKQGYHDARKSSWGDIFPHAPKATPVIRTRGVRRLTKPVKDDEVLDELLTAHIEEGSQPDDFVMENDLKDLEKLGIKIPKAEVIEDIQGSPQVSQARSFDAEGPFGAAGQKRSFASVSKRPSSVHSVGLSPRLQSRSMSARPPPRSKVTLASLRKLAKSNTPITVLTAYDYPTALLSESCGVDMTLVGDSLSQVCLGHASTTEITLDEMIHHAKAVTKGAKTPFVFADLPFGSFEISLEDGIRNVIKLVKESGIDGIKIEGGNEIIPLVKKLSEIGIPVMPHLGLQPQRATSLSGYLVQGKTSETAYDILKTAKAMQDAGAFGILLEAIPDKVAKKITEELNIITIGIGAGKHTSGQVLVITDVLGTYAEESELDDESEIRFFTSSTGSSIEPATKLALDHVEKVPVDSSTSSPSNPIAQSEVSKNPLLSTSAPAQLPTLNQNQTDNSVLNDDMDTIILPKPKKSINSPKFVRQFGNIGLLSRRAIKQYLHAVRSGEFPNQSESYTIKKDQYEGFLKLIEEENRKEN</sequence>
<feature type="region of interest" description="Disordered" evidence="14">
    <location>
        <begin position="668"/>
        <end position="725"/>
    </location>
</feature>
<evidence type="ECO:0000256" key="4">
    <source>
        <dbReference type="ARBA" id="ARBA00012618"/>
    </source>
</evidence>
<organism evidence="15 16">
    <name type="scientific">Kwoniella dendrophila CBS 6074</name>
    <dbReference type="NCBI Taxonomy" id="1295534"/>
    <lineage>
        <taxon>Eukaryota</taxon>
        <taxon>Fungi</taxon>
        <taxon>Dikarya</taxon>
        <taxon>Basidiomycota</taxon>
        <taxon>Agaricomycotina</taxon>
        <taxon>Tremellomycetes</taxon>
        <taxon>Tremellales</taxon>
        <taxon>Cryptococcaceae</taxon>
        <taxon>Kwoniella</taxon>
    </lineage>
</organism>
<keyword evidence="13" id="KW-0566">Pantothenate biosynthesis</keyword>
<dbReference type="GO" id="GO:0003864">
    <property type="term" value="F:3-methyl-2-oxobutanoate hydroxymethyltransferase activity"/>
    <property type="evidence" value="ECO:0007669"/>
    <property type="project" value="UniProtKB-EC"/>
</dbReference>
<dbReference type="PANTHER" id="PTHR20881:SF0">
    <property type="entry name" value="3-METHYL-2-OXOBUTANOATE HYDROXYMETHYLTRANSFERASE"/>
    <property type="match status" value="1"/>
</dbReference>
<evidence type="ECO:0000256" key="6">
    <source>
        <dbReference type="ARBA" id="ARBA00022723"/>
    </source>
</evidence>
<evidence type="ECO:0000256" key="9">
    <source>
        <dbReference type="ARBA" id="ARBA00023014"/>
    </source>
</evidence>
<comment type="catalytic activity">
    <reaction evidence="12 13">
        <text>(6R)-5,10-methylene-5,6,7,8-tetrahydrofolate + 3-methyl-2-oxobutanoate + H2O = 2-dehydropantoate + (6S)-5,6,7,8-tetrahydrofolate</text>
        <dbReference type="Rhea" id="RHEA:11824"/>
        <dbReference type="ChEBI" id="CHEBI:11561"/>
        <dbReference type="ChEBI" id="CHEBI:11851"/>
        <dbReference type="ChEBI" id="CHEBI:15377"/>
        <dbReference type="ChEBI" id="CHEBI:15636"/>
        <dbReference type="ChEBI" id="CHEBI:57453"/>
        <dbReference type="EC" id="2.1.2.11"/>
    </reaction>
</comment>
<dbReference type="GO" id="GO:0006412">
    <property type="term" value="P:translation"/>
    <property type="evidence" value="ECO:0007669"/>
    <property type="project" value="InterPro"/>
</dbReference>
<keyword evidence="8" id="KW-0408">Iron</keyword>
<keyword evidence="16" id="KW-1185">Reference proteome</keyword>
<feature type="compositionally biased region" description="Polar residues" evidence="14">
    <location>
        <begin position="33"/>
        <end position="52"/>
    </location>
</feature>
<evidence type="ECO:0000313" key="15">
    <source>
        <dbReference type="EMBL" id="WWC86944.1"/>
    </source>
</evidence>
<dbReference type="Gene3D" id="3.20.20.60">
    <property type="entry name" value="Phosphoenolpyruvate-binding domains"/>
    <property type="match status" value="1"/>
</dbReference>
<dbReference type="GO" id="GO:0008168">
    <property type="term" value="F:methyltransferase activity"/>
    <property type="evidence" value="ECO:0007669"/>
    <property type="project" value="InterPro"/>
</dbReference>
<evidence type="ECO:0000256" key="13">
    <source>
        <dbReference type="RuleBase" id="RU362100"/>
    </source>
</evidence>
<protein>
    <recommendedName>
        <fullName evidence="4 13">3-methyl-2-oxobutanoate hydroxymethyltransferase</fullName>
        <ecNumber evidence="4 13">2.1.2.11</ecNumber>
    </recommendedName>
</protein>
<feature type="region of interest" description="Disordered" evidence="14">
    <location>
        <begin position="190"/>
        <end position="216"/>
    </location>
</feature>
<evidence type="ECO:0000256" key="3">
    <source>
        <dbReference type="ARBA" id="ARBA00008676"/>
    </source>
</evidence>
<dbReference type="InterPro" id="IPR040442">
    <property type="entry name" value="Pyrv_kinase-like_dom_sf"/>
</dbReference>
<name>A0AAX4JPX6_9TREE</name>
<dbReference type="NCBIfam" id="TIGR00222">
    <property type="entry name" value="panB"/>
    <property type="match status" value="1"/>
</dbReference>
<evidence type="ECO:0000256" key="11">
    <source>
        <dbReference type="ARBA" id="ARBA00045681"/>
    </source>
</evidence>
<dbReference type="CDD" id="cd06557">
    <property type="entry name" value="KPHMT-like"/>
    <property type="match status" value="1"/>
</dbReference>
<comment type="function">
    <text evidence="11">Mitochondrial ribosome (mitoribosome) assembly factor. Binds at the interface of the head and body domains of the mitochondrial small ribosomal subunit (mt-SSU), occluding the mRNA channel and preventing compaction of the head domain towards the body. Probable inactive methyltransferase: retains the characteristic folding and ability to bind S-adenosyl-L-methionine, but it probably lost its methyltransferase activity.</text>
</comment>
<dbReference type="EC" id="2.1.2.11" evidence="4 13"/>
<keyword evidence="6" id="KW-0479">Metal-binding</keyword>
<comment type="similarity">
    <text evidence="3 13">Belongs to the PanB family.</text>
</comment>
<dbReference type="Pfam" id="PF09243">
    <property type="entry name" value="Rsm22"/>
    <property type="match status" value="2"/>
</dbReference>
<evidence type="ECO:0000256" key="10">
    <source>
        <dbReference type="ARBA" id="ARBA00023128"/>
    </source>
</evidence>
<comment type="function">
    <text evidence="13">Catalyzes the reversible reaction in which hydroxymethyl group from 5,10-methylenetetrahydrofolate is transferred onto alpha-ketoisovalerate to form ketopantoate.</text>
</comment>
<dbReference type="NCBIfam" id="NF001452">
    <property type="entry name" value="PRK00311.1"/>
    <property type="match status" value="1"/>
</dbReference>
<evidence type="ECO:0000256" key="8">
    <source>
        <dbReference type="ARBA" id="ARBA00023004"/>
    </source>
</evidence>
<proteinExistence type="inferred from homology"/>
<dbReference type="InterPro" id="IPR015324">
    <property type="entry name" value="Ribosomal_Rsm22-like"/>
</dbReference>